<evidence type="ECO:0000313" key="1">
    <source>
        <dbReference type="EMBL" id="GJS93378.1"/>
    </source>
</evidence>
<sequence>MVLPDNQVESPNSVLINEMFEISSNESDFDANAHPNDEEVNRDNVVILQSPNEEAITRELEANSLGSGAKLMRIQLLQLELRLGKTPSMSFRPVKTAKSFWQFGASCSFRVSLAHDGSWSKWEPSLWLCG</sequence>
<dbReference type="EMBL" id="BQNB010011653">
    <property type="protein sequence ID" value="GJS93378.1"/>
    <property type="molecule type" value="Genomic_DNA"/>
</dbReference>
<name>A0ABQ4ZX33_9ASTR</name>
<dbReference type="Proteomes" id="UP001151760">
    <property type="component" value="Unassembled WGS sequence"/>
</dbReference>
<accession>A0ABQ4ZX33</accession>
<proteinExistence type="predicted"/>
<organism evidence="1 2">
    <name type="scientific">Tanacetum coccineum</name>
    <dbReference type="NCBI Taxonomy" id="301880"/>
    <lineage>
        <taxon>Eukaryota</taxon>
        <taxon>Viridiplantae</taxon>
        <taxon>Streptophyta</taxon>
        <taxon>Embryophyta</taxon>
        <taxon>Tracheophyta</taxon>
        <taxon>Spermatophyta</taxon>
        <taxon>Magnoliopsida</taxon>
        <taxon>eudicotyledons</taxon>
        <taxon>Gunneridae</taxon>
        <taxon>Pentapetalae</taxon>
        <taxon>asterids</taxon>
        <taxon>campanulids</taxon>
        <taxon>Asterales</taxon>
        <taxon>Asteraceae</taxon>
        <taxon>Asteroideae</taxon>
        <taxon>Anthemideae</taxon>
        <taxon>Anthemidinae</taxon>
        <taxon>Tanacetum</taxon>
    </lineage>
</organism>
<comment type="caution">
    <text evidence="1">The sequence shown here is derived from an EMBL/GenBank/DDBJ whole genome shotgun (WGS) entry which is preliminary data.</text>
</comment>
<evidence type="ECO:0000313" key="2">
    <source>
        <dbReference type="Proteomes" id="UP001151760"/>
    </source>
</evidence>
<gene>
    <name evidence="1" type="ORF">Tco_0800346</name>
</gene>
<reference evidence="1" key="1">
    <citation type="journal article" date="2022" name="Int. J. Mol. Sci.">
        <title>Draft Genome of Tanacetum Coccineum: Genomic Comparison of Closely Related Tanacetum-Family Plants.</title>
        <authorList>
            <person name="Yamashiro T."/>
            <person name="Shiraishi A."/>
            <person name="Nakayama K."/>
            <person name="Satake H."/>
        </authorList>
    </citation>
    <scope>NUCLEOTIDE SEQUENCE</scope>
</reference>
<protein>
    <submittedName>
        <fullName evidence="1">Uncharacterized protein</fullName>
    </submittedName>
</protein>
<keyword evidence="2" id="KW-1185">Reference proteome</keyword>
<reference evidence="1" key="2">
    <citation type="submission" date="2022-01" db="EMBL/GenBank/DDBJ databases">
        <authorList>
            <person name="Yamashiro T."/>
            <person name="Shiraishi A."/>
            <person name="Satake H."/>
            <person name="Nakayama K."/>
        </authorList>
    </citation>
    <scope>NUCLEOTIDE SEQUENCE</scope>
</reference>